<dbReference type="InterPro" id="IPR016152">
    <property type="entry name" value="PTrfase/Anion_transptr"/>
</dbReference>
<evidence type="ECO:0000256" key="2">
    <source>
        <dbReference type="ARBA" id="ARBA00022737"/>
    </source>
</evidence>
<dbReference type="PANTHER" id="PTHR30185:SF13">
    <property type="entry name" value="LICABCH OPERON REGULATOR-RELATED"/>
    <property type="match status" value="1"/>
</dbReference>
<dbReference type="RefSeq" id="WP_101645792.1">
    <property type="nucleotide sequence ID" value="NZ_PGUY01000096.1"/>
</dbReference>
<dbReference type="Gene3D" id="3.40.930.10">
    <property type="entry name" value="Mannitol-specific EII, Chain A"/>
    <property type="match status" value="1"/>
</dbReference>
<dbReference type="Pfam" id="PF00359">
    <property type="entry name" value="PTS_EIIA_2"/>
    <property type="match status" value="1"/>
</dbReference>
<feature type="domain" description="PTS EIIA type-2" evidence="6">
    <location>
        <begin position="505"/>
        <end position="643"/>
    </location>
</feature>
<keyword evidence="2" id="KW-0677">Repeat</keyword>
<keyword evidence="5" id="KW-0804">Transcription</keyword>
<dbReference type="InterPro" id="IPR013196">
    <property type="entry name" value="HTH_11"/>
</dbReference>
<dbReference type="CDD" id="cd05568">
    <property type="entry name" value="PTS_IIB_bgl_like"/>
    <property type="match status" value="1"/>
</dbReference>
<dbReference type="InterPro" id="IPR036634">
    <property type="entry name" value="PRD_sf"/>
</dbReference>
<gene>
    <name evidence="9" type="ORF">CUU66_23330</name>
</gene>
<name>A0A2N5LZU0_9BACI</name>
<feature type="domain" description="PRD" evidence="8">
    <location>
        <begin position="188"/>
        <end position="293"/>
    </location>
</feature>
<evidence type="ECO:0000256" key="4">
    <source>
        <dbReference type="ARBA" id="ARBA00023159"/>
    </source>
</evidence>
<dbReference type="InterPro" id="IPR011608">
    <property type="entry name" value="PRD"/>
</dbReference>
<dbReference type="InterPro" id="IPR036390">
    <property type="entry name" value="WH_DNA-bd_sf"/>
</dbReference>
<keyword evidence="4" id="KW-0010">Activator</keyword>
<evidence type="ECO:0000259" key="8">
    <source>
        <dbReference type="PROSITE" id="PS51372"/>
    </source>
</evidence>
<dbReference type="InterPro" id="IPR007737">
    <property type="entry name" value="Mga_HTH"/>
</dbReference>
<dbReference type="OrthoDB" id="3710983at2"/>
<dbReference type="InterPro" id="IPR013011">
    <property type="entry name" value="PTS_EIIB_2"/>
</dbReference>
<organism evidence="9 10">
    <name type="scientific">Peribacillus deserti</name>
    <dbReference type="NCBI Taxonomy" id="673318"/>
    <lineage>
        <taxon>Bacteria</taxon>
        <taxon>Bacillati</taxon>
        <taxon>Bacillota</taxon>
        <taxon>Bacilli</taxon>
        <taxon>Bacillales</taxon>
        <taxon>Bacillaceae</taxon>
        <taxon>Peribacillus</taxon>
    </lineage>
</organism>
<keyword evidence="3" id="KW-0805">Transcription regulation</keyword>
<dbReference type="InterPro" id="IPR036388">
    <property type="entry name" value="WH-like_DNA-bd_sf"/>
</dbReference>
<sequence length="643" mass="73358">MLNTRMTAILRELMGAKSCITGEQLAAAIDVTSRTIRNDMKELDSILSYHGGNIRSKRGTGYQLMIEDEQAFLHFLKENFQRDSNREDHIPSVPEERVQYLIKRLLLTDQYVKLDHLADEMFISKSTIQNDLRDVKKLLNLYGIALEKRPNYGIKLKGNEVNLRYCMSEYIFNRAGTHPDINNLGVSLLTAEEMQVIKDIILKQVKDHSIDLSDISLNNLVIHIAIAYKRIQNSNYVSLSPAQLQEITSQLEYDVAHRIIKNIEYKLDVRFPDTEIAYIAIHLLGTRTMANLNLEEAELQEYMDDDIHLLSKKIVDSIEKKLGLGIGDDKELLVSLNLHLKPALYRFRYKMNLRNPMLDEIKATFPIAFEGGIIAGVVIKEELNIDINEHEIGYIALHIGAAMERRTLSTIPKKCLIVCASGLGSAKLLSYKLQSVFGTKIRIAGTIEYYKLQDFPIQSVDFIISTIPISEAISVPVIEVNTFLGHNDFQKIESQLKTNQSQTTNYTSEDLVFLQKKFETREEVLSFLTERLMKLGLASESFLESVLERESYSPTSFGNLVAIPHPAIPQTNTTFWAVCTLQKPIKWGDKRVQFICLLSIEKNSTGDFQSMYNLLGSLLDDSTKVQQFLKCRTYKEFIQVLHE</sequence>
<feature type="domain" description="PTS EIIB type-2" evidence="7">
    <location>
        <begin position="413"/>
        <end position="504"/>
    </location>
</feature>
<dbReference type="Pfam" id="PF08279">
    <property type="entry name" value="HTH_11"/>
    <property type="match status" value="1"/>
</dbReference>
<evidence type="ECO:0000259" key="6">
    <source>
        <dbReference type="PROSITE" id="PS51094"/>
    </source>
</evidence>
<dbReference type="PROSITE" id="PS51094">
    <property type="entry name" value="PTS_EIIA_TYPE_2"/>
    <property type="match status" value="1"/>
</dbReference>
<feature type="domain" description="PRD" evidence="8">
    <location>
        <begin position="302"/>
        <end position="409"/>
    </location>
</feature>
<dbReference type="PROSITE" id="PS51372">
    <property type="entry name" value="PRD_2"/>
    <property type="match status" value="2"/>
</dbReference>
<dbReference type="Pfam" id="PF00874">
    <property type="entry name" value="PRD"/>
    <property type="match status" value="2"/>
</dbReference>
<evidence type="ECO:0000256" key="3">
    <source>
        <dbReference type="ARBA" id="ARBA00023015"/>
    </source>
</evidence>
<dbReference type="SUPFAM" id="SSF63520">
    <property type="entry name" value="PTS-regulatory domain, PRD"/>
    <property type="match status" value="2"/>
</dbReference>
<dbReference type="SUPFAM" id="SSF46785">
    <property type="entry name" value="Winged helix' DNA-binding domain"/>
    <property type="match status" value="2"/>
</dbReference>
<accession>A0A2N5LZU0</accession>
<dbReference type="InterPro" id="IPR002178">
    <property type="entry name" value="PTS_EIIA_type-2_dom"/>
</dbReference>
<comment type="caution">
    <text evidence="9">The sequence shown here is derived from an EMBL/GenBank/DDBJ whole genome shotgun (WGS) entry which is preliminary data.</text>
</comment>
<evidence type="ECO:0000256" key="1">
    <source>
        <dbReference type="ARBA" id="ARBA00022679"/>
    </source>
</evidence>
<dbReference type="InterPro" id="IPR050661">
    <property type="entry name" value="BglG_antiterminators"/>
</dbReference>
<dbReference type="SUPFAM" id="SSF52794">
    <property type="entry name" value="PTS system IIB component-like"/>
    <property type="match status" value="1"/>
</dbReference>
<dbReference type="GO" id="GO:0009401">
    <property type="term" value="P:phosphoenolpyruvate-dependent sugar phosphotransferase system"/>
    <property type="evidence" value="ECO:0007669"/>
    <property type="project" value="InterPro"/>
</dbReference>
<dbReference type="PROSITE" id="PS51099">
    <property type="entry name" value="PTS_EIIB_TYPE_2"/>
    <property type="match status" value="1"/>
</dbReference>
<dbReference type="Pfam" id="PF05043">
    <property type="entry name" value="Mga"/>
    <property type="match status" value="1"/>
</dbReference>
<dbReference type="AlphaFoldDB" id="A0A2N5LZU0"/>
<dbReference type="PANTHER" id="PTHR30185">
    <property type="entry name" value="CRYPTIC BETA-GLUCOSIDE BGL OPERON ANTITERMINATOR"/>
    <property type="match status" value="1"/>
</dbReference>
<keyword evidence="10" id="KW-1185">Reference proteome</keyword>
<dbReference type="GO" id="GO:0008982">
    <property type="term" value="F:protein-N(PI)-phosphohistidine-sugar phosphotransferase activity"/>
    <property type="evidence" value="ECO:0007669"/>
    <property type="project" value="InterPro"/>
</dbReference>
<evidence type="ECO:0000256" key="5">
    <source>
        <dbReference type="ARBA" id="ARBA00023163"/>
    </source>
</evidence>
<dbReference type="EMBL" id="PGUY01000096">
    <property type="protein sequence ID" value="PLT27543.1"/>
    <property type="molecule type" value="Genomic_DNA"/>
</dbReference>
<dbReference type="SUPFAM" id="SSF55804">
    <property type="entry name" value="Phoshotransferase/anion transport protein"/>
    <property type="match status" value="1"/>
</dbReference>
<dbReference type="Gene3D" id="3.40.50.2300">
    <property type="match status" value="1"/>
</dbReference>
<dbReference type="InterPro" id="IPR036095">
    <property type="entry name" value="PTS_EIIB-like_sf"/>
</dbReference>
<evidence type="ECO:0000313" key="10">
    <source>
        <dbReference type="Proteomes" id="UP000234748"/>
    </source>
</evidence>
<evidence type="ECO:0000259" key="7">
    <source>
        <dbReference type="PROSITE" id="PS51099"/>
    </source>
</evidence>
<keyword evidence="1" id="KW-0808">Transferase</keyword>
<proteinExistence type="predicted"/>
<dbReference type="Proteomes" id="UP000234748">
    <property type="component" value="Unassembled WGS sequence"/>
</dbReference>
<reference evidence="9 10" key="1">
    <citation type="submission" date="2017-11" db="EMBL/GenBank/DDBJ databases">
        <title>Comparitive Functional Genomics of Dry Heat Resistant strains isolated from the Viking Spacecraft.</title>
        <authorList>
            <person name="Seuylemezian A."/>
            <person name="Cooper K."/>
            <person name="Vaishampayan P."/>
        </authorList>
    </citation>
    <scope>NUCLEOTIDE SEQUENCE [LARGE SCALE GENOMIC DNA]</scope>
    <source>
        <strain evidence="9 10">V1-29</strain>
    </source>
</reference>
<dbReference type="Gene3D" id="1.10.10.10">
    <property type="entry name" value="Winged helix-like DNA-binding domain superfamily/Winged helix DNA-binding domain"/>
    <property type="match status" value="2"/>
</dbReference>
<dbReference type="Gene3D" id="1.10.1790.10">
    <property type="entry name" value="PRD domain"/>
    <property type="match status" value="2"/>
</dbReference>
<dbReference type="CDD" id="cd00211">
    <property type="entry name" value="PTS_IIA_fru"/>
    <property type="match status" value="1"/>
</dbReference>
<dbReference type="GO" id="GO:0006355">
    <property type="term" value="P:regulation of DNA-templated transcription"/>
    <property type="evidence" value="ECO:0007669"/>
    <property type="project" value="InterPro"/>
</dbReference>
<protein>
    <submittedName>
        <fullName evidence="9">PTS fructose transporter subunit IIA</fullName>
    </submittedName>
</protein>
<evidence type="ECO:0000313" key="9">
    <source>
        <dbReference type="EMBL" id="PLT27543.1"/>
    </source>
</evidence>